<reference evidence="2 3" key="1">
    <citation type="journal article" date="2015" name="Nat. Commun.">
        <title>Lucilia cuprina genome unlocks parasitic fly biology to underpin future interventions.</title>
        <authorList>
            <person name="Anstead C.A."/>
            <person name="Korhonen P.K."/>
            <person name="Young N.D."/>
            <person name="Hall R.S."/>
            <person name="Jex A.R."/>
            <person name="Murali S.C."/>
            <person name="Hughes D.S."/>
            <person name="Lee S.F."/>
            <person name="Perry T."/>
            <person name="Stroehlein A.J."/>
            <person name="Ansell B.R."/>
            <person name="Breugelmans B."/>
            <person name="Hofmann A."/>
            <person name="Qu J."/>
            <person name="Dugan S."/>
            <person name="Lee S.L."/>
            <person name="Chao H."/>
            <person name="Dinh H."/>
            <person name="Han Y."/>
            <person name="Doddapaneni H.V."/>
            <person name="Worley K.C."/>
            <person name="Muzny D.M."/>
            <person name="Ioannidis P."/>
            <person name="Waterhouse R.M."/>
            <person name="Zdobnov E.M."/>
            <person name="James P.J."/>
            <person name="Bagnall N.H."/>
            <person name="Kotze A.C."/>
            <person name="Gibbs R.A."/>
            <person name="Richards S."/>
            <person name="Batterham P."/>
            <person name="Gasser R.B."/>
        </authorList>
    </citation>
    <scope>NUCLEOTIDE SEQUENCE [LARGE SCALE GENOMIC DNA]</scope>
    <source>
        <strain evidence="2 3">LS</strain>
        <tissue evidence="2">Full body</tissue>
    </source>
</reference>
<evidence type="ECO:0000313" key="2">
    <source>
        <dbReference type="EMBL" id="KNC20971.1"/>
    </source>
</evidence>
<dbReference type="Proteomes" id="UP000037069">
    <property type="component" value="Unassembled WGS sequence"/>
</dbReference>
<keyword evidence="3" id="KW-1185">Reference proteome</keyword>
<protein>
    <recommendedName>
        <fullName evidence="4">Transmembrane protein</fullName>
    </recommendedName>
</protein>
<keyword evidence="1" id="KW-0812">Transmembrane</keyword>
<proteinExistence type="predicted"/>
<accession>A0A0L0BLP5</accession>
<name>A0A0L0BLP5_LUCCU</name>
<comment type="caution">
    <text evidence="2">The sequence shown here is derived from an EMBL/GenBank/DDBJ whole genome shotgun (WGS) entry which is preliminary data.</text>
</comment>
<keyword evidence="1" id="KW-0472">Membrane</keyword>
<sequence length="178" mass="20307">MTRAQNQLDFFFRNGSGNSIIPNHWLVVLVYNLLPKALLLLLSSLLTLSSSSSSSTTFLLLFFGHSTMCERRSSLEFCFVFICMNMNLYEKTSGIIPNHWLVVLVYNLLPKALLLLLSSLLTLSSSSSSSTTFLLLFFGHSTMCERRSSLEFCFVFICMNMNLYEKTSEIHDRSMKDH</sequence>
<feature type="transmembrane region" description="Helical" evidence="1">
    <location>
        <begin position="112"/>
        <end position="138"/>
    </location>
</feature>
<evidence type="ECO:0008006" key="4">
    <source>
        <dbReference type="Google" id="ProtNLM"/>
    </source>
</evidence>
<evidence type="ECO:0000313" key="3">
    <source>
        <dbReference type="Proteomes" id="UP000037069"/>
    </source>
</evidence>
<dbReference type="AlphaFoldDB" id="A0A0L0BLP5"/>
<gene>
    <name evidence="2" type="ORF">FF38_09026</name>
</gene>
<dbReference type="EMBL" id="JRES01001684">
    <property type="protein sequence ID" value="KNC20971.1"/>
    <property type="molecule type" value="Genomic_DNA"/>
</dbReference>
<keyword evidence="1" id="KW-1133">Transmembrane helix</keyword>
<organism evidence="2 3">
    <name type="scientific">Lucilia cuprina</name>
    <name type="common">Green bottle fly</name>
    <name type="synonym">Australian sheep blowfly</name>
    <dbReference type="NCBI Taxonomy" id="7375"/>
    <lineage>
        <taxon>Eukaryota</taxon>
        <taxon>Metazoa</taxon>
        <taxon>Ecdysozoa</taxon>
        <taxon>Arthropoda</taxon>
        <taxon>Hexapoda</taxon>
        <taxon>Insecta</taxon>
        <taxon>Pterygota</taxon>
        <taxon>Neoptera</taxon>
        <taxon>Endopterygota</taxon>
        <taxon>Diptera</taxon>
        <taxon>Brachycera</taxon>
        <taxon>Muscomorpha</taxon>
        <taxon>Oestroidea</taxon>
        <taxon>Calliphoridae</taxon>
        <taxon>Luciliinae</taxon>
        <taxon>Lucilia</taxon>
    </lineage>
</organism>
<evidence type="ECO:0000256" key="1">
    <source>
        <dbReference type="SAM" id="Phobius"/>
    </source>
</evidence>